<dbReference type="PROSITE" id="PS50114">
    <property type="entry name" value="GATA_ZN_FINGER_2"/>
    <property type="match status" value="1"/>
</dbReference>
<evidence type="ECO:0000256" key="6">
    <source>
        <dbReference type="PROSITE-ProRule" id="PRU00094"/>
    </source>
</evidence>
<evidence type="ECO:0000256" key="1">
    <source>
        <dbReference type="ARBA" id="ARBA00022723"/>
    </source>
</evidence>
<feature type="region of interest" description="Disordered" evidence="7">
    <location>
        <begin position="581"/>
        <end position="725"/>
    </location>
</feature>
<reference evidence="10 11" key="1">
    <citation type="submission" date="2014-04" db="EMBL/GenBank/DDBJ databases">
        <authorList>
            <consortium name="DOE Joint Genome Institute"/>
            <person name="Kuo A."/>
            <person name="Kohler A."/>
            <person name="Costa M.D."/>
            <person name="Nagy L.G."/>
            <person name="Floudas D."/>
            <person name="Copeland A."/>
            <person name="Barry K.W."/>
            <person name="Cichocki N."/>
            <person name="Veneault-Fourrey C."/>
            <person name="LaButti K."/>
            <person name="Lindquist E.A."/>
            <person name="Lipzen A."/>
            <person name="Lundell T."/>
            <person name="Morin E."/>
            <person name="Murat C."/>
            <person name="Sun H."/>
            <person name="Tunlid A."/>
            <person name="Henrissat B."/>
            <person name="Grigoriev I.V."/>
            <person name="Hibbett D.S."/>
            <person name="Martin F."/>
            <person name="Nordberg H.P."/>
            <person name="Cantor M.N."/>
            <person name="Hua S.X."/>
        </authorList>
    </citation>
    <scope>NUCLEOTIDE SEQUENCE [LARGE SCALE GENOMIC DNA]</scope>
    <source>
        <strain evidence="10 11">441</strain>
    </source>
</reference>
<dbReference type="GO" id="GO:0043565">
    <property type="term" value="F:sequence-specific DNA binding"/>
    <property type="evidence" value="ECO:0007669"/>
    <property type="project" value="InterPro"/>
</dbReference>
<gene>
    <name evidence="10" type="ORF">PISMIDRAFT_110960</name>
</gene>
<proteinExistence type="predicted"/>
<feature type="compositionally biased region" description="Low complexity" evidence="7">
    <location>
        <begin position="581"/>
        <end position="593"/>
    </location>
</feature>
<dbReference type="GO" id="GO:0006355">
    <property type="term" value="P:regulation of DNA-templated transcription"/>
    <property type="evidence" value="ECO:0007669"/>
    <property type="project" value="InterPro"/>
</dbReference>
<evidence type="ECO:0000256" key="4">
    <source>
        <dbReference type="ARBA" id="ARBA00023015"/>
    </source>
</evidence>
<dbReference type="InterPro" id="IPR013088">
    <property type="entry name" value="Znf_NHR/GATA"/>
</dbReference>
<evidence type="ECO:0000313" key="10">
    <source>
        <dbReference type="EMBL" id="KIK17634.1"/>
    </source>
</evidence>
<dbReference type="InterPro" id="IPR035965">
    <property type="entry name" value="PAS-like_dom_sf"/>
</dbReference>
<feature type="compositionally biased region" description="Polar residues" evidence="7">
    <location>
        <begin position="674"/>
        <end position="687"/>
    </location>
</feature>
<feature type="domain" description="GATA-type" evidence="9">
    <location>
        <begin position="492"/>
        <end position="527"/>
    </location>
</feature>
<dbReference type="SUPFAM" id="SSF57716">
    <property type="entry name" value="Glucocorticoid receptor-like (DNA-binding domain)"/>
    <property type="match status" value="1"/>
</dbReference>
<keyword evidence="4" id="KW-0805">Transcription regulation</keyword>
<dbReference type="Gene3D" id="3.30.450.20">
    <property type="entry name" value="PAS domain"/>
    <property type="match status" value="1"/>
</dbReference>
<dbReference type="InterPro" id="IPR000679">
    <property type="entry name" value="Znf_GATA"/>
</dbReference>
<keyword evidence="2 6" id="KW-0863">Zinc-finger</keyword>
<dbReference type="EMBL" id="KN833823">
    <property type="protein sequence ID" value="KIK17634.1"/>
    <property type="molecule type" value="Genomic_DNA"/>
</dbReference>
<reference evidence="11" key="2">
    <citation type="submission" date="2015-01" db="EMBL/GenBank/DDBJ databases">
        <title>Evolutionary Origins and Diversification of the Mycorrhizal Mutualists.</title>
        <authorList>
            <consortium name="DOE Joint Genome Institute"/>
            <consortium name="Mycorrhizal Genomics Consortium"/>
            <person name="Kohler A."/>
            <person name="Kuo A."/>
            <person name="Nagy L.G."/>
            <person name="Floudas D."/>
            <person name="Copeland A."/>
            <person name="Barry K.W."/>
            <person name="Cichocki N."/>
            <person name="Veneault-Fourrey C."/>
            <person name="LaButti K."/>
            <person name="Lindquist E.A."/>
            <person name="Lipzen A."/>
            <person name="Lundell T."/>
            <person name="Morin E."/>
            <person name="Murat C."/>
            <person name="Riley R."/>
            <person name="Ohm R."/>
            <person name="Sun H."/>
            <person name="Tunlid A."/>
            <person name="Henrissat B."/>
            <person name="Grigoriev I.V."/>
            <person name="Hibbett D.S."/>
            <person name="Martin F."/>
        </authorList>
    </citation>
    <scope>NUCLEOTIDE SEQUENCE [LARGE SCALE GENOMIC DNA]</scope>
    <source>
        <strain evidence="11">441</strain>
    </source>
</reference>
<dbReference type="STRING" id="765257.A0A0C9YU84"/>
<keyword evidence="1" id="KW-0479">Metal-binding</keyword>
<dbReference type="Gene3D" id="3.30.50.10">
    <property type="entry name" value="Erythroid Transcription Factor GATA-1, subunit A"/>
    <property type="match status" value="1"/>
</dbReference>
<feature type="region of interest" description="Disordered" evidence="7">
    <location>
        <begin position="318"/>
        <end position="338"/>
    </location>
</feature>
<feature type="region of interest" description="Disordered" evidence="7">
    <location>
        <begin position="454"/>
        <end position="491"/>
    </location>
</feature>
<feature type="compositionally biased region" description="Basic and acidic residues" evidence="7">
    <location>
        <begin position="695"/>
        <end position="704"/>
    </location>
</feature>
<evidence type="ECO:0000313" key="11">
    <source>
        <dbReference type="Proteomes" id="UP000054018"/>
    </source>
</evidence>
<dbReference type="SUPFAM" id="SSF55785">
    <property type="entry name" value="PYP-like sensor domain (PAS domain)"/>
    <property type="match status" value="1"/>
</dbReference>
<name>A0A0C9YU84_9AGAM</name>
<dbReference type="PANTHER" id="PTHR47172">
    <property type="entry name" value="OS01G0976800 PROTEIN"/>
    <property type="match status" value="1"/>
</dbReference>
<dbReference type="PROSITE" id="PS00344">
    <property type="entry name" value="GATA_ZN_FINGER_1"/>
    <property type="match status" value="1"/>
</dbReference>
<dbReference type="Proteomes" id="UP000054018">
    <property type="component" value="Unassembled WGS sequence"/>
</dbReference>
<dbReference type="AlphaFoldDB" id="A0A0C9YU84"/>
<protein>
    <recommendedName>
        <fullName evidence="12">GATA-type domain-containing protein</fullName>
    </recommendedName>
</protein>
<keyword evidence="3" id="KW-0862">Zinc</keyword>
<dbReference type="GO" id="GO:0008270">
    <property type="term" value="F:zinc ion binding"/>
    <property type="evidence" value="ECO:0007669"/>
    <property type="project" value="UniProtKB-KW"/>
</dbReference>
<dbReference type="CDD" id="cd00202">
    <property type="entry name" value="ZnF_GATA"/>
    <property type="match status" value="1"/>
</dbReference>
<feature type="domain" description="PAS" evidence="8">
    <location>
        <begin position="63"/>
        <end position="109"/>
    </location>
</feature>
<evidence type="ECO:0000256" key="5">
    <source>
        <dbReference type="ARBA" id="ARBA00023163"/>
    </source>
</evidence>
<sequence length="725" mass="79116">MPSASNTCFLPSLPPDPMAHSLPKLGETRCCKYSSCLSPMISLPAAQPATPDHWSLLSSDLSFIYLDPTLANHLDDQASLLLGKSLLCFVHPDEQETARNDLTDALEQKTMHGSVTRVRYCRLPRVRRLLGYGGLNQSWNDADKASSNELYMPVDIVISWAAEGLVLCFIHAVAELDLADNNEHHKSPWTTWCGTPTMNASHLQLLYQRLQCCCPQPGVLSRVFQILTNSSNQDYQLLFSWPPDTSHEYSNKPSAKDFARRAEGVLPSSHDANVKTSCTKRWRIGGTMPAINGEVESVFIPHGSIMFACHTIQPSPRNGVGTPSHPQYPTRTNEGHVSHPPQHAYDISANSYTFPPVSASIPTYSHGGSLPPQYPSQSWTGHPECSSLLNYNRWPNNSSTQLTSISGSCPVREATYGVPSPCRPGDSPTFGDLRAPQHGYSTPANPNAEYIDRRGSDIPGLSSSFPDVVPPPRHRGSPGASRESFGRTGNRPVGTLKCTSCKTTQSPEWRKGPSGRKELCNACGLRYARSRAKKEGHVVTGQRRKKEKSVSMGFKEDPIHAQSPPIAIAGATARSTAFESSSVGSASGSEVYSQHSPVATEPSPSPPSLNFVHYSHPPAARSVQPRSDRRSSLQPSGSFQQVPSPLASQQAQRGYRTREDTTSLSSRFGPYNGYISSTTSANTSPVGNLTPLPSFERDKVDDRYLAPPPGSSEAKYDRFTMAMQR</sequence>
<evidence type="ECO:0000256" key="3">
    <source>
        <dbReference type="ARBA" id="ARBA00022833"/>
    </source>
</evidence>
<evidence type="ECO:0000259" key="8">
    <source>
        <dbReference type="PROSITE" id="PS50112"/>
    </source>
</evidence>
<accession>A0A0C9YU84</accession>
<dbReference type="PROSITE" id="PS50112">
    <property type="entry name" value="PAS"/>
    <property type="match status" value="1"/>
</dbReference>
<dbReference type="SMART" id="SM00401">
    <property type="entry name" value="ZnF_GATA"/>
    <property type="match status" value="1"/>
</dbReference>
<feature type="region of interest" description="Disordered" evidence="7">
    <location>
        <begin position="534"/>
        <end position="564"/>
    </location>
</feature>
<dbReference type="Pfam" id="PF00320">
    <property type="entry name" value="GATA"/>
    <property type="match status" value="1"/>
</dbReference>
<dbReference type="PANTHER" id="PTHR47172:SF24">
    <property type="entry name" value="GATA ZINC FINGER DOMAIN-CONTAINING PROTEIN 14-RELATED"/>
    <property type="match status" value="1"/>
</dbReference>
<feature type="compositionally biased region" description="Polar residues" evidence="7">
    <location>
        <begin position="632"/>
        <end position="652"/>
    </location>
</feature>
<dbReference type="OrthoDB" id="2162994at2759"/>
<dbReference type="InterPro" id="IPR000014">
    <property type="entry name" value="PAS"/>
</dbReference>
<dbReference type="HOGENOM" id="CLU_016009_0_0_1"/>
<evidence type="ECO:0000256" key="7">
    <source>
        <dbReference type="SAM" id="MobiDB-lite"/>
    </source>
</evidence>
<evidence type="ECO:0000256" key="2">
    <source>
        <dbReference type="ARBA" id="ARBA00022771"/>
    </source>
</evidence>
<organism evidence="10 11">
    <name type="scientific">Pisolithus microcarpus 441</name>
    <dbReference type="NCBI Taxonomy" id="765257"/>
    <lineage>
        <taxon>Eukaryota</taxon>
        <taxon>Fungi</taxon>
        <taxon>Dikarya</taxon>
        <taxon>Basidiomycota</taxon>
        <taxon>Agaricomycotina</taxon>
        <taxon>Agaricomycetes</taxon>
        <taxon>Agaricomycetidae</taxon>
        <taxon>Boletales</taxon>
        <taxon>Sclerodermatineae</taxon>
        <taxon>Pisolithaceae</taxon>
        <taxon>Pisolithus</taxon>
    </lineage>
</organism>
<evidence type="ECO:0000259" key="9">
    <source>
        <dbReference type="PROSITE" id="PS50114"/>
    </source>
</evidence>
<keyword evidence="5" id="KW-0804">Transcription</keyword>
<evidence type="ECO:0008006" key="12">
    <source>
        <dbReference type="Google" id="ProtNLM"/>
    </source>
</evidence>
<keyword evidence="11" id="KW-1185">Reference proteome</keyword>